<evidence type="ECO:0000313" key="2">
    <source>
        <dbReference type="Proteomes" id="UP000230046"/>
    </source>
</evidence>
<dbReference type="Proteomes" id="UP000230046">
    <property type="component" value="Unassembled WGS sequence"/>
</dbReference>
<dbReference type="Pfam" id="PF12686">
    <property type="entry name" value="DUF3800"/>
    <property type="match status" value="1"/>
</dbReference>
<proteinExistence type="predicted"/>
<evidence type="ECO:0000313" key="1">
    <source>
        <dbReference type="EMBL" id="PIK19401.1"/>
    </source>
</evidence>
<organism evidence="1 2">
    <name type="scientific">Prevotella intermedia</name>
    <dbReference type="NCBI Taxonomy" id="28131"/>
    <lineage>
        <taxon>Bacteria</taxon>
        <taxon>Pseudomonadati</taxon>
        <taxon>Bacteroidota</taxon>
        <taxon>Bacteroidia</taxon>
        <taxon>Bacteroidales</taxon>
        <taxon>Prevotellaceae</taxon>
        <taxon>Prevotella</taxon>
    </lineage>
</organism>
<reference evidence="1 2" key="1">
    <citation type="submission" date="2017-11" db="EMBL/GenBank/DDBJ databases">
        <title>Genome sequencing of Prevotella intermedia KCOM 1653.</title>
        <authorList>
            <person name="Kook J.-K."/>
            <person name="Park S.-N."/>
            <person name="Lim Y.K."/>
        </authorList>
    </citation>
    <scope>NUCLEOTIDE SEQUENCE [LARGE SCALE GENOMIC DNA]</scope>
    <source>
        <strain evidence="1 2">KCOM 1653</strain>
    </source>
</reference>
<dbReference type="AlphaFoldDB" id="A0A2G8I7I5"/>
<gene>
    <name evidence="1" type="ORF">CTI18_10735</name>
</gene>
<dbReference type="InterPro" id="IPR024524">
    <property type="entry name" value="DUF3800"/>
</dbReference>
<comment type="caution">
    <text evidence="1">The sequence shown here is derived from an EMBL/GenBank/DDBJ whole genome shotgun (WGS) entry which is preliminary data.</text>
</comment>
<sequence length="371" mass="43394">MDYTEVYKEIKAKALISGASIEQLESEETLYYDESGNVKHLILKGGSLNAESDTVFVLGGVQAEDSISLDNLKSRLGRQSTTELKAKKDLKGDFVAILRKDNFCQILELIQEKEWHIHFCAVHILYYGFVDIVDSIKGTEISPWEFKAELYQVLRKDCVKTINHFKKYNYPNIKEEQKEVFLDGIINMMDERNTELASKSLINPLLVLLKALADKAKSQQDLPFIQEEETNVWVKPFIQFYIQEIIQFHKKELKFDEERQVQKELEIDTMEIDGKLLANYSFIDSKTDAMVQVSDYVVSIIRKYIMFLDRTEPEVETDIKSFDEIQMRNFNLLNSILKDSLDYNPLYLNFTVCLHTYRKFMKYINEYGNIH</sequence>
<accession>A0A2G8I7I5</accession>
<dbReference type="RefSeq" id="WP_099836766.1">
    <property type="nucleotide sequence ID" value="NZ_PEKN01000002.1"/>
</dbReference>
<protein>
    <submittedName>
        <fullName evidence="1">Uncharacterized protein</fullName>
    </submittedName>
</protein>
<dbReference type="EMBL" id="PEKN01000002">
    <property type="protein sequence ID" value="PIK19401.1"/>
    <property type="molecule type" value="Genomic_DNA"/>
</dbReference>
<name>A0A2G8I7I5_PREIN</name>